<dbReference type="EMBL" id="MTYJ01000109">
    <property type="protein sequence ID" value="OQV14150.1"/>
    <property type="molecule type" value="Genomic_DNA"/>
</dbReference>
<comment type="subcellular location">
    <subcellularLocation>
        <location evidence="1">Nucleus</location>
    </subcellularLocation>
</comment>
<name>A0A1W0WG12_HYPEX</name>
<comment type="caution">
    <text evidence="6">The sequence shown here is derived from an EMBL/GenBank/DDBJ whole genome shotgun (WGS) entry which is preliminary data.</text>
</comment>
<dbReference type="SUPFAM" id="SSF54928">
    <property type="entry name" value="RNA-binding domain, RBD"/>
    <property type="match status" value="1"/>
</dbReference>
<dbReference type="SMART" id="SM00360">
    <property type="entry name" value="RRM"/>
    <property type="match status" value="1"/>
</dbReference>
<evidence type="ECO:0000256" key="1">
    <source>
        <dbReference type="ARBA" id="ARBA00004123"/>
    </source>
</evidence>
<dbReference type="PANTHER" id="PTHR48033">
    <property type="entry name" value="RNA-BINDING (RRM/RBD/RNP MOTIFS) FAMILY PROTEIN"/>
    <property type="match status" value="1"/>
</dbReference>
<feature type="compositionally biased region" description="Polar residues" evidence="4">
    <location>
        <begin position="368"/>
        <end position="378"/>
    </location>
</feature>
<feature type="region of interest" description="Disordered" evidence="4">
    <location>
        <begin position="90"/>
        <end position="132"/>
    </location>
</feature>
<dbReference type="AlphaFoldDB" id="A0A1W0WG12"/>
<reference evidence="7" key="1">
    <citation type="submission" date="2017-01" db="EMBL/GenBank/DDBJ databases">
        <title>Comparative genomics of anhydrobiosis in the tardigrade Hypsibius dujardini.</title>
        <authorList>
            <person name="Yoshida Y."/>
            <person name="Koutsovoulos G."/>
            <person name="Laetsch D."/>
            <person name="Stevens L."/>
            <person name="Kumar S."/>
            <person name="Horikawa D."/>
            <person name="Ishino K."/>
            <person name="Komine S."/>
            <person name="Tomita M."/>
            <person name="Blaxter M."/>
            <person name="Arakawa K."/>
        </authorList>
    </citation>
    <scope>NUCLEOTIDE SEQUENCE [LARGE SCALE GENOMIC DNA]</scope>
    <source>
        <strain evidence="7">Z151</strain>
    </source>
</reference>
<organism evidence="6 7">
    <name type="scientific">Hypsibius exemplaris</name>
    <name type="common">Freshwater tardigrade</name>
    <dbReference type="NCBI Taxonomy" id="2072580"/>
    <lineage>
        <taxon>Eukaryota</taxon>
        <taxon>Metazoa</taxon>
        <taxon>Ecdysozoa</taxon>
        <taxon>Tardigrada</taxon>
        <taxon>Eutardigrada</taxon>
        <taxon>Parachela</taxon>
        <taxon>Hypsibioidea</taxon>
        <taxon>Hypsibiidae</taxon>
        <taxon>Hypsibius</taxon>
    </lineage>
</organism>
<dbReference type="GO" id="GO:0010468">
    <property type="term" value="P:regulation of gene expression"/>
    <property type="evidence" value="ECO:0007669"/>
    <property type="project" value="TreeGrafter"/>
</dbReference>
<feature type="compositionally biased region" description="Acidic residues" evidence="4">
    <location>
        <begin position="379"/>
        <end position="391"/>
    </location>
</feature>
<dbReference type="GO" id="GO:0003723">
    <property type="term" value="F:RNA binding"/>
    <property type="evidence" value="ECO:0007669"/>
    <property type="project" value="UniProtKB-UniRule"/>
</dbReference>
<protein>
    <recommendedName>
        <fullName evidence="5">RRM domain-containing protein</fullName>
    </recommendedName>
</protein>
<feature type="compositionally biased region" description="Low complexity" evidence="4">
    <location>
        <begin position="100"/>
        <end position="113"/>
    </location>
</feature>
<keyword evidence="3" id="KW-0694">RNA-binding</keyword>
<dbReference type="Gene3D" id="3.30.70.330">
    <property type="match status" value="1"/>
</dbReference>
<dbReference type="InterPro" id="IPR000504">
    <property type="entry name" value="RRM_dom"/>
</dbReference>
<dbReference type="PROSITE" id="PS50102">
    <property type="entry name" value="RRM"/>
    <property type="match status" value="1"/>
</dbReference>
<evidence type="ECO:0000256" key="3">
    <source>
        <dbReference type="PROSITE-ProRule" id="PRU00176"/>
    </source>
</evidence>
<dbReference type="InterPro" id="IPR012677">
    <property type="entry name" value="Nucleotide-bd_a/b_plait_sf"/>
</dbReference>
<evidence type="ECO:0000256" key="4">
    <source>
        <dbReference type="SAM" id="MobiDB-lite"/>
    </source>
</evidence>
<dbReference type="GO" id="GO:0005654">
    <property type="term" value="C:nucleoplasm"/>
    <property type="evidence" value="ECO:0007669"/>
    <property type="project" value="TreeGrafter"/>
</dbReference>
<keyword evidence="2" id="KW-0539">Nucleus</keyword>
<accession>A0A1W0WG12</accession>
<evidence type="ECO:0000313" key="7">
    <source>
        <dbReference type="Proteomes" id="UP000192578"/>
    </source>
</evidence>
<dbReference type="OrthoDB" id="762982at2759"/>
<feature type="region of interest" description="Disordered" evidence="4">
    <location>
        <begin position="368"/>
        <end position="422"/>
    </location>
</feature>
<dbReference type="InterPro" id="IPR035979">
    <property type="entry name" value="RBD_domain_sf"/>
</dbReference>
<evidence type="ECO:0000259" key="5">
    <source>
        <dbReference type="PROSITE" id="PS50102"/>
    </source>
</evidence>
<dbReference type="GO" id="GO:0000785">
    <property type="term" value="C:chromatin"/>
    <property type="evidence" value="ECO:0007669"/>
    <property type="project" value="TreeGrafter"/>
</dbReference>
<evidence type="ECO:0000313" key="6">
    <source>
        <dbReference type="EMBL" id="OQV14150.1"/>
    </source>
</evidence>
<sequence length="422" mass="46826">MERNKPPVVHGSISSSTPAAPACKAAAAARCQTVPAKSLSAMDELYEQYVPPNPPWSYASDMGDHDRGRQDQLCTPMKDVEEVEGSIPATAWIPSPSGLAQSRSTATTGASTSHYYPYQERRPPRPLKVKRSTEKTDIPNRVFIGGLTLDINEDDMREIFGPYGELSTVYIKNRGGPTHRGFGFVTFKHRTSARRLVDEASAGKTFGIKGHELKVQPAFVHPKKYDIPEQPTIVVQQITPYYIPVPPIIRQNPLAFYPYPSDPSGVVIPYLTYYDGQMAAEQNYGYYPDYRNSDSSFNCDPFRNREQQQYSYLDSINAGCSGLSYSEQYPAMPLDECPECCNRINRPSSSAPSTTSDQTYCASCSCCTRSDQADSSTIGDDDRDPGVEELDPSNSFREGQPQDPYFEETEMSIINSLRPASA</sequence>
<evidence type="ECO:0000256" key="2">
    <source>
        <dbReference type="ARBA" id="ARBA00023242"/>
    </source>
</evidence>
<proteinExistence type="predicted"/>
<keyword evidence="7" id="KW-1185">Reference proteome</keyword>
<dbReference type="PANTHER" id="PTHR48033:SF10">
    <property type="entry name" value="RNA-BINDING PROTEIN SQUID"/>
    <property type="match status" value="1"/>
</dbReference>
<feature type="domain" description="RRM" evidence="5">
    <location>
        <begin position="140"/>
        <end position="220"/>
    </location>
</feature>
<gene>
    <name evidence="6" type="ORF">BV898_11623</name>
</gene>
<dbReference type="Pfam" id="PF00076">
    <property type="entry name" value="RRM_1"/>
    <property type="match status" value="1"/>
</dbReference>
<dbReference type="Proteomes" id="UP000192578">
    <property type="component" value="Unassembled WGS sequence"/>
</dbReference>